<keyword evidence="3" id="KW-0012">Acyltransferase</keyword>
<gene>
    <name evidence="3" type="primary">tgl</name>
    <name evidence="3" type="ORF">I532_21100</name>
</gene>
<keyword evidence="1 3" id="KW-0808">Transferase</keyword>
<dbReference type="GO" id="GO:0030435">
    <property type="term" value="P:sporulation resulting in formation of a cellular spore"/>
    <property type="evidence" value="ECO:0007669"/>
    <property type="project" value="UniProtKB-KW"/>
</dbReference>
<dbReference type="AlphaFoldDB" id="M8DUH2"/>
<proteinExistence type="inferred from homology"/>
<dbReference type="GO" id="GO:0003810">
    <property type="term" value="F:protein-glutamine gamma-glutamyltransferase activity"/>
    <property type="evidence" value="ECO:0007669"/>
    <property type="project" value="UniProtKB-EC"/>
</dbReference>
<sequence>MISIAGMPVDPAALASEWRLNSVQRETVDRMARAGEVFDYPNAELLRYELRLRNQIVVSSLQLFRSGLAFATFEETRCNERFWVRTDYGGCMLRPEVPPSIAIEDIFRNGHAYAFECATAMVIILYHAVLQTIRRADFDQLFRGILLYDWRYDQDLRLTTEQTRTFLPGDILYFENPEYRLDEPEWQGENAVDLGNGRYFGHGIGVETAEGILHHLNGKRRPGATRRAQLLSQATRPGFAYLAAFEDTGGIRFMSGSTETEAGKIRAEIGSAVWEL</sequence>
<dbReference type="GeneID" id="89501615"/>
<evidence type="ECO:0000313" key="3">
    <source>
        <dbReference type="EMBL" id="EMT50606.1"/>
    </source>
</evidence>
<reference evidence="3 4" key="1">
    <citation type="submission" date="2013-03" db="EMBL/GenBank/DDBJ databases">
        <title>Assembly of a new bacterial strain Brevibacillus borstelensis AK1.</title>
        <authorList>
            <person name="Rajan I."/>
            <person name="PoliReddy D."/>
            <person name="Sugumar T."/>
            <person name="Rathinam K."/>
            <person name="Alqarawi S."/>
            <person name="Khalil A.B."/>
            <person name="Sivakumar N."/>
        </authorList>
    </citation>
    <scope>NUCLEOTIDE SEQUENCE [LARGE SCALE GENOMIC DNA]</scope>
    <source>
        <strain evidence="3 4">AK1</strain>
    </source>
</reference>
<dbReference type="EC" id="2.3.2.13" evidence="3"/>
<dbReference type="NCBIfam" id="NF002869">
    <property type="entry name" value="PRK03187.1"/>
    <property type="match status" value="1"/>
</dbReference>
<evidence type="ECO:0000256" key="1">
    <source>
        <dbReference type="ARBA" id="ARBA00022679"/>
    </source>
</evidence>
<dbReference type="OrthoDB" id="1845399at2"/>
<comment type="caution">
    <text evidence="3">The sequence shown here is derived from an EMBL/GenBank/DDBJ whole genome shotgun (WGS) entry which is preliminary data.</text>
</comment>
<dbReference type="Pfam" id="PF20085">
    <property type="entry name" value="TGL"/>
    <property type="match status" value="1"/>
</dbReference>
<dbReference type="PATRIC" id="fig|1300222.3.peg.4437"/>
<keyword evidence="2" id="KW-0749">Sporulation</keyword>
<keyword evidence="4" id="KW-1185">Reference proteome</keyword>
<dbReference type="Proteomes" id="UP000012081">
    <property type="component" value="Unassembled WGS sequence"/>
</dbReference>
<dbReference type="InterPro" id="IPR020916">
    <property type="entry name" value="Gln_gamma-glutamylTfrase_bac"/>
</dbReference>
<dbReference type="EMBL" id="APBN01000013">
    <property type="protein sequence ID" value="EMT50606.1"/>
    <property type="molecule type" value="Genomic_DNA"/>
</dbReference>
<evidence type="ECO:0000313" key="4">
    <source>
        <dbReference type="Proteomes" id="UP000012081"/>
    </source>
</evidence>
<accession>M8DUH2</accession>
<dbReference type="HAMAP" id="MF_00727">
    <property type="entry name" value="Tgl"/>
    <property type="match status" value="1"/>
</dbReference>
<name>M8DUH2_9BACL</name>
<organism evidence="3 4">
    <name type="scientific">Brevibacillus borstelensis AK1</name>
    <dbReference type="NCBI Taxonomy" id="1300222"/>
    <lineage>
        <taxon>Bacteria</taxon>
        <taxon>Bacillati</taxon>
        <taxon>Bacillota</taxon>
        <taxon>Bacilli</taxon>
        <taxon>Bacillales</taxon>
        <taxon>Paenibacillaceae</taxon>
        <taxon>Brevibacillus</taxon>
    </lineage>
</organism>
<evidence type="ECO:0000256" key="2">
    <source>
        <dbReference type="ARBA" id="ARBA00022969"/>
    </source>
</evidence>
<dbReference type="RefSeq" id="WP_003390971.1">
    <property type="nucleotide sequence ID" value="NZ_APBN01000013.1"/>
</dbReference>
<dbReference type="STRING" id="1300222.I532_21100"/>
<protein>
    <submittedName>
        <fullName evidence="3">Transglutaminase</fullName>
        <ecNumber evidence="3">2.3.2.13</ecNumber>
    </submittedName>
</protein>